<dbReference type="PROSITE" id="PS00463">
    <property type="entry name" value="ZN2_CY6_FUNGAL_1"/>
    <property type="match status" value="1"/>
</dbReference>
<proteinExistence type="predicted"/>
<evidence type="ECO:0000256" key="3">
    <source>
        <dbReference type="ARBA" id="ARBA00023015"/>
    </source>
</evidence>
<dbReference type="CDD" id="cd00067">
    <property type="entry name" value="GAL4"/>
    <property type="match status" value="1"/>
</dbReference>
<evidence type="ECO:0000256" key="6">
    <source>
        <dbReference type="SAM" id="MobiDB-lite"/>
    </source>
</evidence>
<dbReference type="AlphaFoldDB" id="A0A6A5C7S8"/>
<reference evidence="8 9" key="1">
    <citation type="journal article" date="2019" name="Sci. Rep.">
        <title>Nanopore sequencing improves the draft genome of the human pathogenic amoeba Naegleria fowleri.</title>
        <authorList>
            <person name="Liechti N."/>
            <person name="Schurch N."/>
            <person name="Bruggmann R."/>
            <person name="Wittwer M."/>
        </authorList>
    </citation>
    <scope>NUCLEOTIDE SEQUENCE [LARGE SCALE GENOMIC DNA]</scope>
    <source>
        <strain evidence="8 9">ATCC 30894</strain>
    </source>
</reference>
<feature type="compositionally biased region" description="Polar residues" evidence="6">
    <location>
        <begin position="105"/>
        <end position="115"/>
    </location>
</feature>
<dbReference type="EMBL" id="VFQX01000013">
    <property type="protein sequence ID" value="KAF0981808.1"/>
    <property type="molecule type" value="Genomic_DNA"/>
</dbReference>
<feature type="region of interest" description="Disordered" evidence="6">
    <location>
        <begin position="87"/>
        <end position="115"/>
    </location>
</feature>
<evidence type="ECO:0000259" key="7">
    <source>
        <dbReference type="PROSITE" id="PS50048"/>
    </source>
</evidence>
<dbReference type="InterPro" id="IPR001138">
    <property type="entry name" value="Zn2Cys6_DnaBD"/>
</dbReference>
<feature type="region of interest" description="Disordered" evidence="6">
    <location>
        <begin position="1"/>
        <end position="29"/>
    </location>
</feature>
<keyword evidence="3" id="KW-0805">Transcription regulation</keyword>
<dbReference type="RefSeq" id="XP_044566521.1">
    <property type="nucleotide sequence ID" value="XM_044702988.1"/>
</dbReference>
<dbReference type="SMART" id="SM00066">
    <property type="entry name" value="GAL4"/>
    <property type="match status" value="1"/>
</dbReference>
<dbReference type="PANTHER" id="PTHR47338:SF5">
    <property type="entry name" value="ZN(II)2CYS6 TRANSCRIPTION FACTOR (EUROFUNG)"/>
    <property type="match status" value="1"/>
</dbReference>
<dbReference type="PROSITE" id="PS50048">
    <property type="entry name" value="ZN2_CY6_FUNGAL_2"/>
    <property type="match status" value="1"/>
</dbReference>
<dbReference type="GO" id="GO:0005634">
    <property type="term" value="C:nucleus"/>
    <property type="evidence" value="ECO:0007669"/>
    <property type="project" value="UniProtKB-SubCell"/>
</dbReference>
<feature type="compositionally biased region" description="Low complexity" evidence="6">
    <location>
        <begin position="8"/>
        <end position="29"/>
    </location>
</feature>
<dbReference type="SUPFAM" id="SSF57701">
    <property type="entry name" value="Zn2/Cys6 DNA-binding domain"/>
    <property type="match status" value="1"/>
</dbReference>
<name>A0A6A5C7S8_NAEFO</name>
<evidence type="ECO:0000256" key="1">
    <source>
        <dbReference type="ARBA" id="ARBA00004123"/>
    </source>
</evidence>
<gene>
    <name evidence="8" type="ORF">FDP41_012465</name>
</gene>
<organism evidence="8 9">
    <name type="scientific">Naegleria fowleri</name>
    <name type="common">Brain eating amoeba</name>
    <dbReference type="NCBI Taxonomy" id="5763"/>
    <lineage>
        <taxon>Eukaryota</taxon>
        <taxon>Discoba</taxon>
        <taxon>Heterolobosea</taxon>
        <taxon>Tetramitia</taxon>
        <taxon>Eutetramitia</taxon>
        <taxon>Vahlkampfiidae</taxon>
        <taxon>Naegleria</taxon>
    </lineage>
</organism>
<evidence type="ECO:0000256" key="5">
    <source>
        <dbReference type="ARBA" id="ARBA00023242"/>
    </source>
</evidence>
<evidence type="ECO:0000313" key="9">
    <source>
        <dbReference type="Proteomes" id="UP000444721"/>
    </source>
</evidence>
<dbReference type="VEuPathDB" id="AmoebaDB:NfTy_040590"/>
<accession>A0A6A5C7S8</accession>
<keyword evidence="2" id="KW-0479">Metal-binding</keyword>
<dbReference type="VEuPathDB" id="AmoebaDB:NF0055120"/>
<dbReference type="GeneID" id="68119680"/>
<evidence type="ECO:0000256" key="4">
    <source>
        <dbReference type="ARBA" id="ARBA00023163"/>
    </source>
</evidence>
<keyword evidence="5" id="KW-0539">Nucleus</keyword>
<dbReference type="Pfam" id="PF00172">
    <property type="entry name" value="Zn_clus"/>
    <property type="match status" value="1"/>
</dbReference>
<dbReference type="PANTHER" id="PTHR47338">
    <property type="entry name" value="ZN(II)2CYS6 TRANSCRIPTION FACTOR (EUROFUNG)-RELATED"/>
    <property type="match status" value="1"/>
</dbReference>
<dbReference type="InterPro" id="IPR050815">
    <property type="entry name" value="TF_fung"/>
</dbReference>
<protein>
    <recommendedName>
        <fullName evidence="7">Zn(2)-C6 fungal-type domain-containing protein</fullName>
    </recommendedName>
</protein>
<dbReference type="VEuPathDB" id="AmoebaDB:FDP41_012465"/>
<evidence type="ECO:0000256" key="2">
    <source>
        <dbReference type="ARBA" id="ARBA00022723"/>
    </source>
</evidence>
<feature type="domain" description="Zn(2)-C6 fungal-type" evidence="7">
    <location>
        <begin position="28"/>
        <end position="58"/>
    </location>
</feature>
<comment type="caution">
    <text evidence="8">The sequence shown here is derived from an EMBL/GenBank/DDBJ whole genome shotgun (WGS) entry which is preliminary data.</text>
</comment>
<dbReference type="Gene3D" id="4.10.240.10">
    <property type="entry name" value="Zn(2)-C6 fungal-type DNA-binding domain"/>
    <property type="match status" value="1"/>
</dbReference>
<evidence type="ECO:0000313" key="8">
    <source>
        <dbReference type="EMBL" id="KAF0981808.1"/>
    </source>
</evidence>
<dbReference type="GO" id="GO:0008270">
    <property type="term" value="F:zinc ion binding"/>
    <property type="evidence" value="ECO:0007669"/>
    <property type="project" value="InterPro"/>
</dbReference>
<dbReference type="Proteomes" id="UP000444721">
    <property type="component" value="Unassembled WGS sequence"/>
</dbReference>
<dbReference type="OrthoDB" id="3862662at2759"/>
<dbReference type="InterPro" id="IPR036864">
    <property type="entry name" value="Zn2-C6_fun-type_DNA-bd_sf"/>
</dbReference>
<dbReference type="GO" id="GO:0000981">
    <property type="term" value="F:DNA-binding transcription factor activity, RNA polymerase II-specific"/>
    <property type="evidence" value="ECO:0007669"/>
    <property type="project" value="InterPro"/>
</dbReference>
<comment type="subcellular location">
    <subcellularLocation>
        <location evidence="1">Nucleus</location>
    </subcellularLocation>
</comment>
<keyword evidence="9" id="KW-1185">Reference proteome</keyword>
<sequence>MQPLEIVSSSSSDSSRSSSSSPTLSPSSCLSCRQLHRKCSKTLPSCQYCIRRGYQCVYESSSSSGRRKPSQSSSQYNKEIVFIANEYSSQRKRSKGGSTTTTSGNNYHSKTTQHSYHPYTPCSLIANTENSSLHEVDQQSSFHSATNNPIQQHNGNKTNCTIISPNEIHIQRQMNYRFSAIQTLDIYYKVTALGYPVYDRIKLEQALNFQLNEQFFFQTQPYQVSCELEKDVAVLQTLQAVCLQQMGILHEIADQLFMNGKQIIGKYYDEVDSISVLVAMNFMADYMLGNGEKAKSRAMYMTVRAKLEPYIKECQRLFSNMFSSTKAHDLNNTMKLPTMNRQFFSAFLLDSQTKFHELYFIEELNPETFIFDELEMTSMFKNLQTSKLNTKSCKSLSEETYHQLMIILETFVAVTDLIMTASRNKHNLIFLVSSLIAKQLHLEILMNCAKKNVRELLRVSREVIELTKHELFNYLPCCATKAIVMACSVRVNYFAQLSPYGNMNDDLRALKLLANKYRLVQHEHSQLIKAVEALTYLQQQATNNETVISNFLSLANDNNNELIQYRNGMFDGAEDCNINAASSSEQEDESSMYNTSISPDETVDVTSVFEKFRANKETLSQLISGVDLMEIIFESLLEEQRIKQSKPLSLELISEVKQVKLDFITKLKKMAHQRNDIGGLIETEILRMQTLAEYHFEKMKLEKPEQNLECLDANDISIVFRFDELNIDE</sequence>
<keyword evidence="4" id="KW-0804">Transcription</keyword>